<keyword evidence="1" id="KW-0812">Transmembrane</keyword>
<dbReference type="InterPro" id="IPR050640">
    <property type="entry name" value="Bact_2-comp_sensor_kinase"/>
</dbReference>
<protein>
    <submittedName>
        <fullName evidence="3">Sensor histidine kinase YpdA</fullName>
        <ecNumber evidence="3">2.7.13.3</ecNumber>
    </submittedName>
</protein>
<sequence length="599" mass="68699">MKRRYISFMTQISLICVGIVLLPFIGIMAFFAVDMSQKIDEEYRTVLEKANIQIDTGISSIFSDVERLSYLHVVNDSLSEALRHKHEVYDRSFLDDNKVVTNIVRDAVLLNPNIYSVVIINNAGNAYDNSFNSYYWKNMYSDLPIWGELAKSLPGRRFINIQYRSSNEPEALMLVKPLEDIERGKTLGTIGITISFRSIRNVLNNAVQNHGNLVVYNEAGTPVYTYPSSDIQDKEAVINDIWKELQSENTDQSSAVKDFTINRVSYIGGVQKLEQLGWTVVNYTNRSYIRSIYYQNIRMFMIITVLVIVFDLLIAFIFIRRLNISVHGLCQAMENSGEKGILESIHPERTEFKTEIDMLIHSYNNVIRRLKDSMERSLELQMNEQRMEFRMLQAQINPHFLYNTFNLISSIAGIQGVDSICKITGCISDMFRYSIQESLIVNLKDELREVNNYVTIQTIRFKDRLYADFDIEEETLETPVPIFLLQPLVENAIIHGLEPKEGIGYISVIAYMADDEVELIVKDNGVGISPVKMKELLKAMEKEQIEPISTEGHSSIGIKNVNQRIKAYYGEAYGIRLESRQNSGTSVVIRIPKNITKRI</sequence>
<evidence type="ECO:0000313" key="4">
    <source>
        <dbReference type="Proteomes" id="UP000094067"/>
    </source>
</evidence>
<keyword evidence="1" id="KW-1133">Transmembrane helix</keyword>
<keyword evidence="1" id="KW-0472">Membrane</keyword>
<organism evidence="3 4">
    <name type="scientific">Eisenbergiella tayi</name>
    <dbReference type="NCBI Taxonomy" id="1432052"/>
    <lineage>
        <taxon>Bacteria</taxon>
        <taxon>Bacillati</taxon>
        <taxon>Bacillota</taxon>
        <taxon>Clostridia</taxon>
        <taxon>Lachnospirales</taxon>
        <taxon>Lachnospiraceae</taxon>
        <taxon>Eisenbergiella</taxon>
    </lineage>
</organism>
<dbReference type="SUPFAM" id="SSF55874">
    <property type="entry name" value="ATPase domain of HSP90 chaperone/DNA topoisomerase II/histidine kinase"/>
    <property type="match status" value="1"/>
</dbReference>
<dbReference type="Gene3D" id="3.30.450.20">
    <property type="entry name" value="PAS domain"/>
    <property type="match status" value="1"/>
</dbReference>
<keyword evidence="3" id="KW-0418">Kinase</keyword>
<dbReference type="PATRIC" id="fig|1432052.4.peg.453"/>
<feature type="domain" description="Histidine kinase/HSP90-like ATPase" evidence="2">
    <location>
        <begin position="477"/>
        <end position="595"/>
    </location>
</feature>
<dbReference type="EC" id="2.7.13.3" evidence="3"/>
<dbReference type="InterPro" id="IPR010559">
    <property type="entry name" value="Sig_transdc_His_kin_internal"/>
</dbReference>
<reference evidence="3 4" key="1">
    <citation type="submission" date="2016-07" db="EMBL/GenBank/DDBJ databases">
        <title>Characterization of isolates of Eisenbergiella tayi derived from blood cultures, using whole genome sequencing.</title>
        <authorList>
            <person name="Burdz T."/>
            <person name="Wiebe D."/>
            <person name="Huynh C."/>
            <person name="Bernard K."/>
        </authorList>
    </citation>
    <scope>NUCLEOTIDE SEQUENCE [LARGE SCALE GENOMIC DNA]</scope>
    <source>
        <strain evidence="3 4">NML 110608</strain>
    </source>
</reference>
<dbReference type="PANTHER" id="PTHR34220:SF7">
    <property type="entry name" value="SENSOR HISTIDINE KINASE YPDA"/>
    <property type="match status" value="1"/>
</dbReference>
<dbReference type="InterPro" id="IPR036890">
    <property type="entry name" value="HATPase_C_sf"/>
</dbReference>
<dbReference type="InterPro" id="IPR003594">
    <property type="entry name" value="HATPase_dom"/>
</dbReference>
<dbReference type="AlphaFoldDB" id="A0A1E3AJ98"/>
<evidence type="ECO:0000259" key="2">
    <source>
        <dbReference type="SMART" id="SM00387"/>
    </source>
</evidence>
<dbReference type="PANTHER" id="PTHR34220">
    <property type="entry name" value="SENSOR HISTIDINE KINASE YPDA"/>
    <property type="match status" value="1"/>
</dbReference>
<proteinExistence type="predicted"/>
<dbReference type="EMBL" id="MCGH01000001">
    <property type="protein sequence ID" value="ODM08773.1"/>
    <property type="molecule type" value="Genomic_DNA"/>
</dbReference>
<dbReference type="Pfam" id="PF06580">
    <property type="entry name" value="His_kinase"/>
    <property type="match status" value="1"/>
</dbReference>
<accession>A0A1E3AJ98</accession>
<comment type="caution">
    <text evidence="3">The sequence shown here is derived from an EMBL/GenBank/DDBJ whole genome shotgun (WGS) entry which is preliminary data.</text>
</comment>
<dbReference type="SMART" id="SM00387">
    <property type="entry name" value="HATPase_c"/>
    <property type="match status" value="1"/>
</dbReference>
<evidence type="ECO:0000256" key="1">
    <source>
        <dbReference type="SAM" id="Phobius"/>
    </source>
</evidence>
<evidence type="ECO:0000313" key="3">
    <source>
        <dbReference type="EMBL" id="ODM08773.1"/>
    </source>
</evidence>
<dbReference type="GO" id="GO:0016020">
    <property type="term" value="C:membrane"/>
    <property type="evidence" value="ECO:0007669"/>
    <property type="project" value="InterPro"/>
</dbReference>
<dbReference type="RefSeq" id="WP_069151067.1">
    <property type="nucleotide sequence ID" value="NZ_MCGH01000001.1"/>
</dbReference>
<dbReference type="Proteomes" id="UP000094067">
    <property type="component" value="Unassembled WGS sequence"/>
</dbReference>
<dbReference type="GO" id="GO:0000155">
    <property type="term" value="F:phosphorelay sensor kinase activity"/>
    <property type="evidence" value="ECO:0007669"/>
    <property type="project" value="InterPro"/>
</dbReference>
<dbReference type="Pfam" id="PF02518">
    <property type="entry name" value="HATPase_c"/>
    <property type="match status" value="1"/>
</dbReference>
<feature type="transmembrane region" description="Helical" evidence="1">
    <location>
        <begin position="12"/>
        <end position="33"/>
    </location>
</feature>
<name>A0A1E3AJ98_9FIRM</name>
<dbReference type="Gene3D" id="3.30.565.10">
    <property type="entry name" value="Histidine kinase-like ATPase, C-terminal domain"/>
    <property type="match status" value="1"/>
</dbReference>
<keyword evidence="3" id="KW-0808">Transferase</keyword>
<feature type="transmembrane region" description="Helical" evidence="1">
    <location>
        <begin position="299"/>
        <end position="319"/>
    </location>
</feature>
<gene>
    <name evidence="3" type="primary">ypdA_2</name>
    <name evidence="3" type="ORF">BEI61_00402</name>
</gene>